<accession>A0AAW8D9Y1</accession>
<evidence type="ECO:0008006" key="4">
    <source>
        <dbReference type="Google" id="ProtNLM"/>
    </source>
</evidence>
<reference evidence="2" key="1">
    <citation type="submission" date="2023-07" db="EMBL/GenBank/DDBJ databases">
        <title>Sorghum-associated microbial communities from plants grown in Nebraska, USA.</title>
        <authorList>
            <person name="Schachtman D."/>
        </authorList>
    </citation>
    <scope>NUCLEOTIDE SEQUENCE</scope>
    <source>
        <strain evidence="2">DS3754</strain>
    </source>
</reference>
<organism evidence="2 3">
    <name type="scientific">Variovorax boronicumulans</name>
    <dbReference type="NCBI Taxonomy" id="436515"/>
    <lineage>
        <taxon>Bacteria</taxon>
        <taxon>Pseudomonadati</taxon>
        <taxon>Pseudomonadota</taxon>
        <taxon>Betaproteobacteria</taxon>
        <taxon>Burkholderiales</taxon>
        <taxon>Comamonadaceae</taxon>
        <taxon>Variovorax</taxon>
    </lineage>
</organism>
<dbReference type="RefSeq" id="WP_307686885.1">
    <property type="nucleotide sequence ID" value="NZ_JAUSRD010000020.1"/>
</dbReference>
<protein>
    <recommendedName>
        <fullName evidence="4">CopG family transcriptional regulator</fullName>
    </recommendedName>
</protein>
<feature type="compositionally biased region" description="Basic residues" evidence="1">
    <location>
        <begin position="201"/>
        <end position="211"/>
    </location>
</feature>
<feature type="region of interest" description="Disordered" evidence="1">
    <location>
        <begin position="52"/>
        <end position="72"/>
    </location>
</feature>
<dbReference type="EMBL" id="JAUSRD010000020">
    <property type="protein sequence ID" value="MDP9896651.1"/>
    <property type="molecule type" value="Genomic_DNA"/>
</dbReference>
<evidence type="ECO:0000313" key="3">
    <source>
        <dbReference type="Proteomes" id="UP001242045"/>
    </source>
</evidence>
<evidence type="ECO:0000313" key="2">
    <source>
        <dbReference type="EMBL" id="MDP9896651.1"/>
    </source>
</evidence>
<evidence type="ECO:0000256" key="1">
    <source>
        <dbReference type="SAM" id="MobiDB-lite"/>
    </source>
</evidence>
<feature type="compositionally biased region" description="Basic and acidic residues" evidence="1">
    <location>
        <begin position="212"/>
        <end position="221"/>
    </location>
</feature>
<feature type="region of interest" description="Disordered" evidence="1">
    <location>
        <begin position="193"/>
        <end position="233"/>
    </location>
</feature>
<sequence length="233" mass="25526">MTKTSLSSRVIATRVPPETSARFAALAARHHLSASSLLAKMVDEVLKTPGKSWLDPGGQRSPCEPESGIGEADRVTLRLRKGDRALAAERAGVRGMKTASYLALLIHNHVRDAAVLPPNELDHIKVTNAQLAALGRQLRTFGMPNTQPEPVASDLSEAIALVRQEVEATREATAAIVRRNLISWETGEGNRYAEADDARGQKRPRFGRRVARHDPGHRELRPAGPRRQVAPRR</sequence>
<dbReference type="AlphaFoldDB" id="A0AAW8D9Y1"/>
<comment type="caution">
    <text evidence="2">The sequence shown here is derived from an EMBL/GenBank/DDBJ whole genome shotgun (WGS) entry which is preliminary data.</text>
</comment>
<dbReference type="Proteomes" id="UP001242045">
    <property type="component" value="Unassembled WGS sequence"/>
</dbReference>
<gene>
    <name evidence="2" type="ORF">J2W31_005787</name>
</gene>
<proteinExistence type="predicted"/>
<name>A0AAW8D9Y1_9BURK</name>